<feature type="non-terminal residue" evidence="1">
    <location>
        <position position="1"/>
    </location>
</feature>
<sequence length="52" mass="6156">TVLKRYCMVELGSWNSYLCSSPADLWPRRKRQTQSGRSFNHLPMASDFFEEE</sequence>
<dbReference type="EMBL" id="SWJQ01000396">
    <property type="protein sequence ID" value="TRZ14938.1"/>
    <property type="molecule type" value="Genomic_DNA"/>
</dbReference>
<dbReference type="Proteomes" id="UP000796761">
    <property type="component" value="Unassembled WGS sequence"/>
</dbReference>
<organism evidence="1 2">
    <name type="scientific">Zosterops borbonicus</name>
    <dbReference type="NCBI Taxonomy" id="364589"/>
    <lineage>
        <taxon>Eukaryota</taxon>
        <taxon>Metazoa</taxon>
        <taxon>Chordata</taxon>
        <taxon>Craniata</taxon>
        <taxon>Vertebrata</taxon>
        <taxon>Euteleostomi</taxon>
        <taxon>Archelosauria</taxon>
        <taxon>Archosauria</taxon>
        <taxon>Dinosauria</taxon>
        <taxon>Saurischia</taxon>
        <taxon>Theropoda</taxon>
        <taxon>Coelurosauria</taxon>
        <taxon>Aves</taxon>
        <taxon>Neognathae</taxon>
        <taxon>Neoaves</taxon>
        <taxon>Telluraves</taxon>
        <taxon>Australaves</taxon>
        <taxon>Passeriformes</taxon>
        <taxon>Sylvioidea</taxon>
        <taxon>Zosteropidae</taxon>
        <taxon>Zosterops</taxon>
    </lineage>
</organism>
<comment type="caution">
    <text evidence="1">The sequence shown here is derived from an EMBL/GenBank/DDBJ whole genome shotgun (WGS) entry which is preliminary data.</text>
</comment>
<proteinExistence type="predicted"/>
<gene>
    <name evidence="1" type="ORF">HGM15179_012156</name>
</gene>
<protein>
    <submittedName>
        <fullName evidence="1">Uncharacterized protein</fullName>
    </submittedName>
</protein>
<reference evidence="1" key="1">
    <citation type="submission" date="2019-04" db="EMBL/GenBank/DDBJ databases">
        <title>Genome assembly of Zosterops borbonicus 15179.</title>
        <authorList>
            <person name="Leroy T."/>
            <person name="Anselmetti Y."/>
            <person name="Tilak M.-K."/>
            <person name="Nabholz B."/>
        </authorList>
    </citation>
    <scope>NUCLEOTIDE SEQUENCE</scope>
    <source>
        <strain evidence="1">HGM_15179</strain>
        <tissue evidence="1">Muscle</tissue>
    </source>
</reference>
<name>A0A8K1GAZ7_9PASS</name>
<evidence type="ECO:0000313" key="2">
    <source>
        <dbReference type="Proteomes" id="UP000796761"/>
    </source>
</evidence>
<dbReference type="AlphaFoldDB" id="A0A8K1GAZ7"/>
<accession>A0A8K1GAZ7</accession>
<evidence type="ECO:0000313" key="1">
    <source>
        <dbReference type="EMBL" id="TRZ14938.1"/>
    </source>
</evidence>
<feature type="non-terminal residue" evidence="1">
    <location>
        <position position="52"/>
    </location>
</feature>
<keyword evidence="2" id="KW-1185">Reference proteome</keyword>